<keyword evidence="9" id="KW-1185">Reference proteome</keyword>
<feature type="compositionally biased region" description="Polar residues" evidence="5">
    <location>
        <begin position="54"/>
        <end position="66"/>
    </location>
</feature>
<feature type="compositionally biased region" description="Basic and acidic residues" evidence="5">
    <location>
        <begin position="321"/>
        <end position="363"/>
    </location>
</feature>
<feature type="domain" description="PARP catalytic" evidence="7">
    <location>
        <begin position="997"/>
        <end position="1197"/>
    </location>
</feature>
<feature type="compositionally biased region" description="Polar residues" evidence="5">
    <location>
        <begin position="806"/>
        <end position="817"/>
    </location>
</feature>
<dbReference type="InterPro" id="IPR003892">
    <property type="entry name" value="CUE"/>
</dbReference>
<keyword evidence="10" id="KW-0418">Kinase</keyword>
<feature type="compositionally biased region" description="Basic and acidic residues" evidence="5">
    <location>
        <begin position="417"/>
        <end position="426"/>
    </location>
</feature>
<gene>
    <name evidence="10" type="primary">LOC116302566</name>
</gene>
<dbReference type="RefSeq" id="XP_031567758.1">
    <property type="nucleotide sequence ID" value="XM_031711898.1"/>
</dbReference>
<feature type="region of interest" description="Disordered" evidence="5">
    <location>
        <begin position="90"/>
        <end position="202"/>
    </location>
</feature>
<feature type="compositionally biased region" description="Polar residues" evidence="5">
    <location>
        <begin position="497"/>
        <end position="506"/>
    </location>
</feature>
<feature type="compositionally biased region" description="Low complexity" evidence="5">
    <location>
        <begin position="96"/>
        <end position="113"/>
    </location>
</feature>
<evidence type="ECO:0000256" key="5">
    <source>
        <dbReference type="SAM" id="MobiDB-lite"/>
    </source>
</evidence>
<protein>
    <recommendedName>
        <fullName evidence="4">Poly [ADP-ribose] polymerase</fullName>
        <shortName evidence="4">PARP</shortName>
        <ecNumber evidence="4">2.4.2.-</ecNumber>
    </recommendedName>
</protein>
<feature type="compositionally biased region" description="Polar residues" evidence="5">
    <location>
        <begin position="284"/>
        <end position="304"/>
    </location>
</feature>
<feature type="compositionally biased region" description="Basic and acidic residues" evidence="5">
    <location>
        <begin position="184"/>
        <end position="193"/>
    </location>
</feature>
<dbReference type="GO" id="GO:0003950">
    <property type="term" value="F:NAD+ poly-ADP-ribosyltransferase activity"/>
    <property type="evidence" value="ECO:0007669"/>
    <property type="project" value="UniProtKB-UniRule"/>
</dbReference>
<dbReference type="GO" id="GO:0005634">
    <property type="term" value="C:nucleus"/>
    <property type="evidence" value="ECO:0007669"/>
    <property type="project" value="UniProtKB-SubCell"/>
</dbReference>
<feature type="compositionally biased region" description="Basic and acidic residues" evidence="5">
    <location>
        <begin position="7"/>
        <end position="19"/>
    </location>
</feature>
<feature type="region of interest" description="Disordered" evidence="5">
    <location>
        <begin position="468"/>
        <end position="643"/>
    </location>
</feature>
<feature type="compositionally biased region" description="Polar residues" evidence="5">
    <location>
        <begin position="562"/>
        <end position="572"/>
    </location>
</feature>
<evidence type="ECO:0000259" key="7">
    <source>
        <dbReference type="PROSITE" id="PS51059"/>
    </source>
</evidence>
<sequence>MPTAKKPKIESEESFHPAENDSDDDDDLFISVWDGKSTKKTSSETSTKSKPESLPNTKSFSSGYRQSKSNNSINIKNVVVMSINNPSYSGISPTKLQNQNSSNNNDLNSNTNDYGQTSTGLDSDMHIESSRSKNGSCSSSTKNDSDKPLCSGYSTSDLQNQGSNLDSSTNSGEHASTSGVDSNVHIERSDSKNDLCSSPSDWDKPSCSGINIRDFDLVNLSLETDLFQLKTMFPSLDEEVLKSYLEIYEDIEECVRVVSNLIYGGDDDDDIHINEDIKHTWSTSISASETIGSTEPTVNSSSTINKHENKSPLSTQSISSTKKDKSVDDCPGGKRLKDQNGRSKGVHEAVKSEMDLDEHDTMENKVPLSNNSREIASNLSSSSSLHTMTRSPRSASKKQKPSSKEASIDITNGDIKVNQRDTKPKASDSLPSTNMTQVGIDIRYGNKKVHPSMKRCVDRSVASRDIAKPYTGGKDVKAAPNSINPRSETSADVKCTLDNSNGSSPSKRVCKDSISHTMSSNSHTISYNSRGAGKPSRTSSTYSISNSSPSNSPSVEIHDQCSTHNSPSTSTYIPVRSSDAKGSPSASRNSSDYLITSSPSKKTPGKSSTHGSPNYSSSTDDFRAPSTSTSTSDYSSTNSSNRCQSSALVGIDFSSFINSVSRKMLESQGSLSNYSTAGMPSKKGKSPSFPPLMDTDQGIHIGWGNIVRNMNETHSSSTTNTQPQTITPIPTTSPQSTGVSLDTKTNNENQNRPTTAVGQEDQNQSSSAANATQNRFSTGYLNPEQIVLVVEKKKPDTSKCVDLPSEPQSLAHSSQPLELSEEEDVARKEMLDLQMDTEMLAKVCPESDPNYIFSRLEELKDKPNRVAIVNKELIENASTMTSGVENVIKKQKKVAWFWEDKKMRSIPFSRAESNIIESEYTKHGNGSFVNVKFSPETLLLWFDFNAMTVKETLRNKVRNVYRTETLEEIVPGKNDKREETGLSLLPLSNPETWHGHDSTSTNNASTATTRELFEVLPGTSEFAHVDGLLKKSLAKAVIKKIKRVKNDWLERKYGIQRALLREKNGPAGINEMELFHGTRQTPPSVVWNSEEGFDMRYSADGMWGRGCYFAVHAAYSHHQFTYQYIHKEKRYYQIFLAHVLTGESINMNPDRSIRKPPLNAATSRHYDSVTGITKRHRIYVLYKNEASFPAYLITYSM</sequence>
<dbReference type="InterPro" id="IPR004170">
    <property type="entry name" value="WWE_dom"/>
</dbReference>
<dbReference type="SUPFAM" id="SSF56399">
    <property type="entry name" value="ADP-ribosylation"/>
    <property type="match status" value="1"/>
</dbReference>
<dbReference type="GO" id="GO:0043130">
    <property type="term" value="F:ubiquitin binding"/>
    <property type="evidence" value="ECO:0007669"/>
    <property type="project" value="InterPro"/>
</dbReference>
<evidence type="ECO:0000256" key="1">
    <source>
        <dbReference type="ARBA" id="ARBA00004123"/>
    </source>
</evidence>
<feature type="region of interest" description="Disordered" evidence="5">
    <location>
        <begin position="1"/>
        <end position="69"/>
    </location>
</feature>
<feature type="region of interest" description="Disordered" evidence="5">
    <location>
        <begin position="284"/>
        <end position="439"/>
    </location>
</feature>
<evidence type="ECO:0000313" key="10">
    <source>
        <dbReference type="RefSeq" id="XP_031567758.1"/>
    </source>
</evidence>
<dbReference type="PROSITE" id="PS51059">
    <property type="entry name" value="PARP_CATALYTIC"/>
    <property type="match status" value="1"/>
</dbReference>
<feature type="compositionally biased region" description="Polar residues" evidence="5">
    <location>
        <begin position="311"/>
        <end position="320"/>
    </location>
</feature>
<keyword evidence="4" id="KW-0808">Transferase</keyword>
<evidence type="ECO:0000256" key="4">
    <source>
        <dbReference type="RuleBase" id="RU362114"/>
    </source>
</evidence>
<feature type="compositionally biased region" description="Polar residues" evidence="5">
    <location>
        <begin position="515"/>
        <end position="529"/>
    </location>
</feature>
<dbReference type="GeneID" id="116302566"/>
<dbReference type="PANTHER" id="PTHR45740:SF2">
    <property type="entry name" value="POLY [ADP-RIBOSE] POLYMERASE"/>
    <property type="match status" value="1"/>
</dbReference>
<comment type="similarity">
    <text evidence="3">Belongs to the ARTD/PARP family.</text>
</comment>
<feature type="region of interest" description="Disordered" evidence="5">
    <location>
        <begin position="711"/>
        <end position="770"/>
    </location>
</feature>
<feature type="region of interest" description="Disordered" evidence="5">
    <location>
        <begin position="799"/>
        <end position="822"/>
    </location>
</feature>
<feature type="domain" description="CUE" evidence="8">
    <location>
        <begin position="221"/>
        <end position="266"/>
    </location>
</feature>
<dbReference type="KEGG" id="aten:116302566"/>
<keyword evidence="4" id="KW-0328">Glycosyltransferase</keyword>
<dbReference type="InterPro" id="IPR051712">
    <property type="entry name" value="ARTD-AVP"/>
</dbReference>
<keyword evidence="2" id="KW-0539">Nucleus</keyword>
<keyword evidence="4" id="KW-0520">NAD</keyword>
<dbReference type="Gene3D" id="3.90.228.10">
    <property type="match status" value="1"/>
</dbReference>
<dbReference type="Gene3D" id="3.30.720.50">
    <property type="match status" value="1"/>
</dbReference>
<feature type="compositionally biased region" description="Polar residues" evidence="5">
    <location>
        <begin position="584"/>
        <end position="595"/>
    </location>
</feature>
<evidence type="ECO:0000256" key="3">
    <source>
        <dbReference type="ARBA" id="ARBA00024347"/>
    </source>
</evidence>
<dbReference type="OrthoDB" id="6133115at2759"/>
<dbReference type="PROSITE" id="PS51140">
    <property type="entry name" value="CUE"/>
    <property type="match status" value="1"/>
</dbReference>
<feature type="compositionally biased region" description="Polar residues" evidence="5">
    <location>
        <begin position="481"/>
        <end position="490"/>
    </location>
</feature>
<dbReference type="PROSITE" id="PS50918">
    <property type="entry name" value="WWE"/>
    <property type="match status" value="1"/>
</dbReference>
<comment type="subcellular location">
    <subcellularLocation>
        <location evidence="1">Nucleus</location>
    </subcellularLocation>
</comment>
<dbReference type="Proteomes" id="UP000515163">
    <property type="component" value="Unplaced"/>
</dbReference>
<feature type="compositionally biased region" description="Low complexity" evidence="5">
    <location>
        <begin position="535"/>
        <end position="554"/>
    </location>
</feature>
<feature type="compositionally biased region" description="Low complexity" evidence="5">
    <location>
        <begin position="715"/>
        <end position="737"/>
    </location>
</feature>
<evidence type="ECO:0000313" key="9">
    <source>
        <dbReference type="Proteomes" id="UP000515163"/>
    </source>
</evidence>
<dbReference type="PANTHER" id="PTHR45740">
    <property type="entry name" value="POLY [ADP-RIBOSE] POLYMERASE"/>
    <property type="match status" value="1"/>
</dbReference>
<evidence type="ECO:0000256" key="2">
    <source>
        <dbReference type="ARBA" id="ARBA00023242"/>
    </source>
</evidence>
<feature type="compositionally biased region" description="Polar residues" evidence="5">
    <location>
        <begin position="152"/>
        <end position="181"/>
    </location>
</feature>
<dbReference type="InterPro" id="IPR012317">
    <property type="entry name" value="Poly(ADP-ribose)pol_cat_dom"/>
</dbReference>
<evidence type="ECO:0000259" key="8">
    <source>
        <dbReference type="PROSITE" id="PS51140"/>
    </source>
</evidence>
<proteinExistence type="inferred from homology"/>
<reference evidence="10" key="1">
    <citation type="submission" date="2025-08" db="UniProtKB">
        <authorList>
            <consortium name="RefSeq"/>
        </authorList>
    </citation>
    <scope>IDENTIFICATION</scope>
    <source>
        <tissue evidence="10">Tentacle</tissue>
    </source>
</reference>
<dbReference type="Pfam" id="PF00644">
    <property type="entry name" value="PARP"/>
    <property type="match status" value="1"/>
</dbReference>
<dbReference type="EC" id="2.4.2.-" evidence="4"/>
<name>A0A6P8IN15_ACTTE</name>
<dbReference type="GO" id="GO:0016301">
    <property type="term" value="F:kinase activity"/>
    <property type="evidence" value="ECO:0007669"/>
    <property type="project" value="UniProtKB-KW"/>
</dbReference>
<dbReference type="InterPro" id="IPR037197">
    <property type="entry name" value="WWE_dom_sf"/>
</dbReference>
<feature type="domain" description="WWE" evidence="6">
    <location>
        <begin position="882"/>
        <end position="962"/>
    </location>
</feature>
<dbReference type="InParanoid" id="A0A6P8IN15"/>
<feature type="compositionally biased region" description="Low complexity" evidence="5">
    <location>
        <begin position="626"/>
        <end position="643"/>
    </location>
</feature>
<organism evidence="9 10">
    <name type="scientific">Actinia tenebrosa</name>
    <name type="common">Australian red waratah sea anemone</name>
    <dbReference type="NCBI Taxonomy" id="6105"/>
    <lineage>
        <taxon>Eukaryota</taxon>
        <taxon>Metazoa</taxon>
        <taxon>Cnidaria</taxon>
        <taxon>Anthozoa</taxon>
        <taxon>Hexacorallia</taxon>
        <taxon>Actiniaria</taxon>
        <taxon>Actiniidae</taxon>
        <taxon>Actinia</taxon>
    </lineage>
</organism>
<feature type="compositionally biased region" description="Polar residues" evidence="5">
    <location>
        <begin position="738"/>
        <end position="770"/>
    </location>
</feature>
<feature type="compositionally biased region" description="Low complexity" evidence="5">
    <location>
        <begin position="596"/>
        <end position="612"/>
    </location>
</feature>
<evidence type="ECO:0000259" key="6">
    <source>
        <dbReference type="PROSITE" id="PS50918"/>
    </source>
</evidence>
<dbReference type="GO" id="GO:1990404">
    <property type="term" value="F:NAD+-protein mono-ADP-ribosyltransferase activity"/>
    <property type="evidence" value="ECO:0007669"/>
    <property type="project" value="TreeGrafter"/>
</dbReference>
<accession>A0A6P8IN15</accession>
<dbReference type="AlphaFoldDB" id="A0A6P8IN15"/>
<dbReference type="CDD" id="cd14279">
    <property type="entry name" value="CUE"/>
    <property type="match status" value="1"/>
</dbReference>